<gene>
    <name evidence="1" type="ORF">RIF29_27136</name>
</gene>
<organism evidence="1 2">
    <name type="scientific">Crotalaria pallida</name>
    <name type="common">Smooth rattlebox</name>
    <name type="synonym">Crotalaria striata</name>
    <dbReference type="NCBI Taxonomy" id="3830"/>
    <lineage>
        <taxon>Eukaryota</taxon>
        <taxon>Viridiplantae</taxon>
        <taxon>Streptophyta</taxon>
        <taxon>Embryophyta</taxon>
        <taxon>Tracheophyta</taxon>
        <taxon>Spermatophyta</taxon>
        <taxon>Magnoliopsida</taxon>
        <taxon>eudicotyledons</taxon>
        <taxon>Gunneridae</taxon>
        <taxon>Pentapetalae</taxon>
        <taxon>rosids</taxon>
        <taxon>fabids</taxon>
        <taxon>Fabales</taxon>
        <taxon>Fabaceae</taxon>
        <taxon>Papilionoideae</taxon>
        <taxon>50 kb inversion clade</taxon>
        <taxon>genistoids sensu lato</taxon>
        <taxon>core genistoids</taxon>
        <taxon>Crotalarieae</taxon>
        <taxon>Crotalaria</taxon>
    </lineage>
</organism>
<sequence>MAPTTSFDEAKFPLCKRIYPFVSLPIYEQLRGYRDVLGGNKAELLIKVGVSIGWLQYSWNWFWEFSKESSDHYTLLRSSYCWRLPSNPNITL</sequence>
<evidence type="ECO:0000313" key="1">
    <source>
        <dbReference type="EMBL" id="KAK7260838.1"/>
    </source>
</evidence>
<name>A0AAN9EVR7_CROPI</name>
<dbReference type="EMBL" id="JAYWIO010000005">
    <property type="protein sequence ID" value="KAK7260838.1"/>
    <property type="molecule type" value="Genomic_DNA"/>
</dbReference>
<reference evidence="1 2" key="1">
    <citation type="submission" date="2024-01" db="EMBL/GenBank/DDBJ databases">
        <title>The genomes of 5 underutilized Papilionoideae crops provide insights into root nodulation and disease resistanc.</title>
        <authorList>
            <person name="Yuan L."/>
        </authorList>
    </citation>
    <scope>NUCLEOTIDE SEQUENCE [LARGE SCALE GENOMIC DNA]</scope>
    <source>
        <strain evidence="1">ZHUSHIDOU_FW_LH</strain>
        <tissue evidence="1">Leaf</tissue>
    </source>
</reference>
<proteinExistence type="predicted"/>
<comment type="caution">
    <text evidence="1">The sequence shown here is derived from an EMBL/GenBank/DDBJ whole genome shotgun (WGS) entry which is preliminary data.</text>
</comment>
<keyword evidence="2" id="KW-1185">Reference proteome</keyword>
<evidence type="ECO:0000313" key="2">
    <source>
        <dbReference type="Proteomes" id="UP001372338"/>
    </source>
</evidence>
<dbReference type="AlphaFoldDB" id="A0AAN9EVR7"/>
<accession>A0AAN9EVR7</accession>
<dbReference type="Proteomes" id="UP001372338">
    <property type="component" value="Unassembled WGS sequence"/>
</dbReference>
<protein>
    <submittedName>
        <fullName evidence="1">Uncharacterized protein</fullName>
    </submittedName>
</protein>